<evidence type="ECO:0000256" key="3">
    <source>
        <dbReference type="ARBA" id="ARBA00011276"/>
    </source>
</evidence>
<dbReference type="PANTHER" id="PTHR21397">
    <property type="entry name" value="CHROMATIN COMPLEXES SUBUNIT BAP18-RELATED"/>
    <property type="match status" value="1"/>
</dbReference>
<sequence>MAVERQFPYSGCFLWISVLIVLAAFGECTSGRRLGEPLEVEVAGLQIPLEHSFELDDSIDFKNRAVIQLKPSRDTGIIQSQNQLTEEERNRLREVASVDGLYRIRVPRFSAQSGMTGGYVSSYVRACSMMESHLSDVITINTDISGNIIGVSIVTLPGSCTGSEVEDVDLEMFNTTLSIMVPSSAPVPETALFIERMEQEQAQKAKNPQEQKSFFAKYWMYIIPLGLFLMMSGTQDQGQGGAGGGANGGGR</sequence>
<reference evidence="11" key="3">
    <citation type="submission" date="2025-09" db="UniProtKB">
        <authorList>
            <consortium name="Ensembl"/>
        </authorList>
    </citation>
    <scope>IDENTIFICATION</scope>
</reference>
<keyword evidence="8 10" id="KW-1133">Transmembrane helix</keyword>
<dbReference type="PANTHER" id="PTHR21397:SF4">
    <property type="entry name" value="ER MEMBRANE PROTEIN COMPLEX SUBUNIT 10"/>
    <property type="match status" value="1"/>
</dbReference>
<reference evidence="11" key="1">
    <citation type="submission" date="2021-06" db="EMBL/GenBank/DDBJ databases">
        <authorList>
            <consortium name="Wellcome Sanger Institute Data Sharing"/>
        </authorList>
    </citation>
    <scope>NUCLEOTIDE SEQUENCE [LARGE SCALE GENOMIC DNA]</scope>
</reference>
<dbReference type="Ensembl" id="ENSECRT00000022063.1">
    <property type="protein sequence ID" value="ENSECRP00000021596.1"/>
    <property type="gene ID" value="ENSECRG00000014548.1"/>
</dbReference>
<dbReference type="GeneTree" id="ENSGT00390000004520"/>
<dbReference type="Proteomes" id="UP000694620">
    <property type="component" value="Chromosome 11"/>
</dbReference>
<dbReference type="GeneID" id="114660739"/>
<keyword evidence="5 10" id="KW-0812">Transmembrane</keyword>
<evidence type="ECO:0000256" key="1">
    <source>
        <dbReference type="ARBA" id="ARBA00004115"/>
    </source>
</evidence>
<evidence type="ECO:0000256" key="8">
    <source>
        <dbReference type="ARBA" id="ARBA00022989"/>
    </source>
</evidence>
<proteinExistence type="inferred from homology"/>
<comment type="similarity">
    <text evidence="2">Belongs to the EMC10 family.</text>
</comment>
<comment type="subcellular location">
    <subcellularLocation>
        <location evidence="1">Endoplasmic reticulum membrane</location>
        <topology evidence="1">Single-pass type I membrane protein</topology>
    </subcellularLocation>
</comment>
<dbReference type="CDD" id="cd22209">
    <property type="entry name" value="EMC10"/>
    <property type="match status" value="1"/>
</dbReference>
<evidence type="ECO:0000256" key="10">
    <source>
        <dbReference type="SAM" id="Phobius"/>
    </source>
</evidence>
<organism evidence="11 12">
    <name type="scientific">Erpetoichthys calabaricus</name>
    <name type="common">Rope fish</name>
    <name type="synonym">Calamoichthys calabaricus</name>
    <dbReference type="NCBI Taxonomy" id="27687"/>
    <lineage>
        <taxon>Eukaryota</taxon>
        <taxon>Metazoa</taxon>
        <taxon>Chordata</taxon>
        <taxon>Craniata</taxon>
        <taxon>Vertebrata</taxon>
        <taxon>Euteleostomi</taxon>
        <taxon>Actinopterygii</taxon>
        <taxon>Polypteriformes</taxon>
        <taxon>Polypteridae</taxon>
        <taxon>Erpetoichthys</taxon>
    </lineage>
</organism>
<reference evidence="11" key="2">
    <citation type="submission" date="2025-08" db="UniProtKB">
        <authorList>
            <consortium name="Ensembl"/>
        </authorList>
    </citation>
    <scope>IDENTIFICATION</scope>
</reference>
<evidence type="ECO:0000256" key="9">
    <source>
        <dbReference type="ARBA" id="ARBA00023136"/>
    </source>
</evidence>
<dbReference type="RefSeq" id="XP_028669463.1">
    <property type="nucleotide sequence ID" value="XM_028813630.2"/>
</dbReference>
<evidence type="ECO:0000313" key="11">
    <source>
        <dbReference type="Ensembl" id="ENSECRP00000021596.1"/>
    </source>
</evidence>
<dbReference type="OrthoDB" id="1894652at2759"/>
<name>A0A8C4SUH8_ERPCA</name>
<evidence type="ECO:0000256" key="7">
    <source>
        <dbReference type="ARBA" id="ARBA00022824"/>
    </source>
</evidence>
<evidence type="ECO:0000256" key="6">
    <source>
        <dbReference type="ARBA" id="ARBA00022729"/>
    </source>
</evidence>
<keyword evidence="6" id="KW-0732">Signal</keyword>
<evidence type="ECO:0000256" key="4">
    <source>
        <dbReference type="ARBA" id="ARBA00020105"/>
    </source>
</evidence>
<keyword evidence="7" id="KW-0256">Endoplasmic reticulum</keyword>
<protein>
    <recommendedName>
        <fullName evidence="4">ER membrane protein complex subunit 10</fullName>
    </recommendedName>
</protein>
<evidence type="ECO:0000256" key="5">
    <source>
        <dbReference type="ARBA" id="ARBA00022692"/>
    </source>
</evidence>
<keyword evidence="12" id="KW-1185">Reference proteome</keyword>
<feature type="transmembrane region" description="Helical" evidence="10">
    <location>
        <begin position="6"/>
        <end position="25"/>
    </location>
</feature>
<evidence type="ECO:0000256" key="2">
    <source>
        <dbReference type="ARBA" id="ARBA00007695"/>
    </source>
</evidence>
<dbReference type="GO" id="GO:0072546">
    <property type="term" value="C:EMC complex"/>
    <property type="evidence" value="ECO:0007669"/>
    <property type="project" value="TreeGrafter"/>
</dbReference>
<dbReference type="CTD" id="284361"/>
<keyword evidence="9 10" id="KW-0472">Membrane</keyword>
<accession>A0A8C4SUH8</accession>
<comment type="subunit">
    <text evidence="3">Component of the ER membrane protein complex (EMC).</text>
</comment>
<dbReference type="AlphaFoldDB" id="A0A8C4SUH8"/>
<evidence type="ECO:0000313" key="12">
    <source>
        <dbReference type="Proteomes" id="UP000694620"/>
    </source>
</evidence>
<gene>
    <name evidence="11" type="primary">emc10</name>
</gene>
<dbReference type="Pfam" id="PF21203">
    <property type="entry name" value="ECM10"/>
    <property type="match status" value="1"/>
</dbReference>